<gene>
    <name evidence="3" type="ORF">TM5383_03161</name>
</gene>
<dbReference type="GO" id="GO:0043190">
    <property type="term" value="C:ATP-binding cassette (ABC) transporter complex"/>
    <property type="evidence" value="ECO:0007669"/>
    <property type="project" value="InterPro"/>
</dbReference>
<evidence type="ECO:0000259" key="2">
    <source>
        <dbReference type="Pfam" id="PF04069"/>
    </source>
</evidence>
<dbReference type="GO" id="GO:0022857">
    <property type="term" value="F:transmembrane transporter activity"/>
    <property type="evidence" value="ECO:0007669"/>
    <property type="project" value="InterPro"/>
</dbReference>
<proteinExistence type="predicted"/>
<dbReference type="AlphaFoldDB" id="A0A0P1GTC8"/>
<name>A0A0P1GTC8_9RHOB</name>
<protein>
    <submittedName>
        <fullName evidence="3">Glycine betaine transporter periplasmic subunit</fullName>
    </submittedName>
</protein>
<evidence type="ECO:0000256" key="1">
    <source>
        <dbReference type="SAM" id="SignalP"/>
    </source>
</evidence>
<keyword evidence="4" id="KW-1185">Reference proteome</keyword>
<sequence length="335" mass="36358">MKKQNAFGAITVGASLMIGTAAMADCGDVTIAEMNWASAELMANVDAIILEEGYGCNVELVPGATTTTFASMNEKSEPDIAGELWINAVRDPLAKATAEGRLHSVIEGPITGLGEGWWVSPAFVEAHPELDTVEKVLARPDLFPDAEDPSKGAFLGCPAGWGCQLSNANLFRAFDMEAKGWTLVDPGSAAGLDGSIAKAVERGENWFGYYWAPTAIIGKYELTMLEWETPWAGSENWDGCIVKPEQECLDPQKSSYTESEVHSVVTDRFLKEGGVAVDYLKTRVFPGEVMNAMLVYMNDNQATGGDAAWHFLETYPQIWEAWVNEDAATAIKKEL</sequence>
<organism evidence="3 4">
    <name type="scientific">Thalassovita mediterranea</name>
    <dbReference type="NCBI Taxonomy" id="340021"/>
    <lineage>
        <taxon>Bacteria</taxon>
        <taxon>Pseudomonadati</taxon>
        <taxon>Pseudomonadota</taxon>
        <taxon>Alphaproteobacteria</taxon>
        <taxon>Rhodobacterales</taxon>
        <taxon>Roseobacteraceae</taxon>
        <taxon>Thalassovita</taxon>
    </lineage>
</organism>
<dbReference type="SUPFAM" id="SSF53850">
    <property type="entry name" value="Periplasmic binding protein-like II"/>
    <property type="match status" value="1"/>
</dbReference>
<dbReference type="EMBL" id="CYSF01000018">
    <property type="protein sequence ID" value="CUH85918.1"/>
    <property type="molecule type" value="Genomic_DNA"/>
</dbReference>
<dbReference type="STRING" id="340021.TM5383_03161"/>
<dbReference type="Proteomes" id="UP000051681">
    <property type="component" value="Unassembled WGS sequence"/>
</dbReference>
<feature type="chain" id="PRO_5006063758" evidence="1">
    <location>
        <begin position="25"/>
        <end position="335"/>
    </location>
</feature>
<evidence type="ECO:0000313" key="4">
    <source>
        <dbReference type="Proteomes" id="UP000051681"/>
    </source>
</evidence>
<accession>A0A0P1GTC8</accession>
<dbReference type="OrthoDB" id="9786266at2"/>
<feature type="signal peptide" evidence="1">
    <location>
        <begin position="1"/>
        <end position="24"/>
    </location>
</feature>
<feature type="domain" description="ABC-type glycine betaine transport system substrate-binding" evidence="2">
    <location>
        <begin position="28"/>
        <end position="313"/>
    </location>
</feature>
<dbReference type="Gene3D" id="3.40.190.100">
    <property type="entry name" value="Glycine betaine-binding periplasmic protein, domain 2"/>
    <property type="match status" value="1"/>
</dbReference>
<dbReference type="Pfam" id="PF04069">
    <property type="entry name" value="OpuAC"/>
    <property type="match status" value="1"/>
</dbReference>
<keyword evidence="1" id="KW-0732">Signal</keyword>
<dbReference type="RefSeq" id="WP_058319970.1">
    <property type="nucleotide sequence ID" value="NZ_CYSF01000018.1"/>
</dbReference>
<dbReference type="InterPro" id="IPR007210">
    <property type="entry name" value="ABC_Gly_betaine_transp_sub-bd"/>
</dbReference>
<reference evidence="3 4" key="1">
    <citation type="submission" date="2015-09" db="EMBL/GenBank/DDBJ databases">
        <authorList>
            <consortium name="Swine Surveillance"/>
        </authorList>
    </citation>
    <scope>NUCLEOTIDE SEQUENCE [LARGE SCALE GENOMIC DNA]</scope>
    <source>
        <strain evidence="3 4">CECT 8383</strain>
    </source>
</reference>
<evidence type="ECO:0000313" key="3">
    <source>
        <dbReference type="EMBL" id="CUH85918.1"/>
    </source>
</evidence>